<proteinExistence type="predicted"/>
<accession>C5DLL9</accession>
<feature type="region of interest" description="Disordered" evidence="1">
    <location>
        <begin position="445"/>
        <end position="469"/>
    </location>
</feature>
<dbReference type="AlphaFoldDB" id="C5DLL9"/>
<name>C5DLL9_LACTC</name>
<reference evidence="2 3" key="1">
    <citation type="journal article" date="2009" name="Genome Res.">
        <title>Comparative genomics of protoploid Saccharomycetaceae.</title>
        <authorList>
            <consortium name="The Genolevures Consortium"/>
            <person name="Souciet J.-L."/>
            <person name="Dujon B."/>
            <person name="Gaillardin C."/>
            <person name="Johnston M."/>
            <person name="Baret P.V."/>
            <person name="Cliften P."/>
            <person name="Sherman D.J."/>
            <person name="Weissenbach J."/>
            <person name="Westhof E."/>
            <person name="Wincker P."/>
            <person name="Jubin C."/>
            <person name="Poulain J."/>
            <person name="Barbe V."/>
            <person name="Segurens B."/>
            <person name="Artiguenave F."/>
            <person name="Anthouard V."/>
            <person name="Vacherie B."/>
            <person name="Val M.-E."/>
            <person name="Fulton R.S."/>
            <person name="Minx P."/>
            <person name="Wilson R."/>
            <person name="Durrens P."/>
            <person name="Jean G."/>
            <person name="Marck C."/>
            <person name="Martin T."/>
            <person name="Nikolski M."/>
            <person name="Rolland T."/>
            <person name="Seret M.-L."/>
            <person name="Casaregola S."/>
            <person name="Despons L."/>
            <person name="Fairhead C."/>
            <person name="Fischer G."/>
            <person name="Lafontaine I."/>
            <person name="Leh V."/>
            <person name="Lemaire M."/>
            <person name="de Montigny J."/>
            <person name="Neuveglise C."/>
            <person name="Thierry A."/>
            <person name="Blanc-Lenfle I."/>
            <person name="Bleykasten C."/>
            <person name="Diffels J."/>
            <person name="Fritsch E."/>
            <person name="Frangeul L."/>
            <person name="Goeffon A."/>
            <person name="Jauniaux N."/>
            <person name="Kachouri-Lafond R."/>
            <person name="Payen C."/>
            <person name="Potier S."/>
            <person name="Pribylova L."/>
            <person name="Ozanne C."/>
            <person name="Richard G.-F."/>
            <person name="Sacerdot C."/>
            <person name="Straub M.-L."/>
            <person name="Talla E."/>
        </authorList>
    </citation>
    <scope>NUCLEOTIDE SEQUENCE [LARGE SCALE GENOMIC DNA]</scope>
    <source>
        <strain evidence="3">ATCC 56472 / CBS 6340 / NRRL Y-8284</strain>
    </source>
</reference>
<feature type="compositionally biased region" description="Polar residues" evidence="1">
    <location>
        <begin position="692"/>
        <end position="724"/>
    </location>
</feature>
<feature type="region of interest" description="Disordered" evidence="1">
    <location>
        <begin position="1"/>
        <end position="70"/>
    </location>
</feature>
<feature type="compositionally biased region" description="Basic and acidic residues" evidence="1">
    <location>
        <begin position="860"/>
        <end position="871"/>
    </location>
</feature>
<feature type="region of interest" description="Disordered" evidence="1">
    <location>
        <begin position="293"/>
        <end position="337"/>
    </location>
</feature>
<feature type="region of interest" description="Disordered" evidence="1">
    <location>
        <begin position="898"/>
        <end position="917"/>
    </location>
</feature>
<keyword evidence="3" id="KW-1185">Reference proteome</keyword>
<evidence type="ECO:0000313" key="2">
    <source>
        <dbReference type="EMBL" id="CAR24680.1"/>
    </source>
</evidence>
<feature type="region of interest" description="Disordered" evidence="1">
    <location>
        <begin position="221"/>
        <end position="251"/>
    </location>
</feature>
<dbReference type="OMA" id="EDIWKFH"/>
<sequence length="917" mass="102660">MLDPGPSTPTKQQGVEHDKQELPSCLKSSEKRRSSPYNHKHSTSQVRFSLPLEDDSQSLLDEDEEPVRVSPTKVVFPKGSEEDMTTHFVDLHNKIMVDVPEEIWRFHNERNAQQLQKMSVKGQKGHGRAQSLQSIIAGTIQSYQSPAAENTHSRSLSCTSSRLKPSELYLRSDSPLNKYKVPVPLEVTLPPYLSPDKKTKRRESMIYDGEGYSLFFEDSDVQEERDPFDPNSSADRSESEGSDISIPSASHDYSFEVGQDIDKILGIDEDANVNLKNQVRNLLNKSPSKKAFLSLEQPQLPKLPRSQPKVEPFQEEKPVKLKLPPSQLKTKPTQEEKPVEITKSYALKILSSPSKTITLPDFNEPVSSSNRNSLAEFFARVDCEDNTHPVTVEHEGKDEINEFFKFPAIQQEDKTTETQPIDENLQVNEGELDNSFERRRKMLQNRASTDDFRTRHSHARSRSFHNSQEMFNAKLTSSGILSSNLEAPERSPKRSSIKSVTFKEGLPGADVEANAKSTPTKSSTLQANRNCELDKGPVSEEEEEEEEESFSFTLSEHEQKDSAESGIIARPAELLETAHKNSQPAQDTDELSHKSGLSYHNSSSSLAMDFFSDVISDADSSDFIHSTGTSSVKNLSSSKSDSSISLIGANAKPGDNITPLSTYNSFKTPLDSPQTANDPSLIECRLTHDNRLSPSRQLSNDRSQSSECSADTMPSQPSSATTYSHNDWKQSMEVFSYINKKSGNNFVSGRRAKRGNNPALVAGEIQPSYSGYRVTKEEIGGRLVDIILLDEPGNNDCAPKRRPRSYHEDALQHYDQVLALCDMTADRAKSVIMNLVEDPSHTNQVSEPLSRPVPPPSYLKSHEKPIKENRSPKGLAHTSLNNNMPSRPQKYISNLEKLRRASKERSNSPDRRLRENC</sequence>
<dbReference type="FunCoup" id="C5DLL9">
    <property type="interactions" value="119"/>
</dbReference>
<evidence type="ECO:0000256" key="1">
    <source>
        <dbReference type="SAM" id="MobiDB-lite"/>
    </source>
</evidence>
<feature type="compositionally biased region" description="Acidic residues" evidence="1">
    <location>
        <begin position="52"/>
        <end position="65"/>
    </location>
</feature>
<dbReference type="eggNOG" id="ENOG502RI27">
    <property type="taxonomic scope" value="Eukaryota"/>
</dbReference>
<dbReference type="OrthoDB" id="4069593at2759"/>
<organism evidence="2 3">
    <name type="scientific">Lachancea thermotolerans (strain ATCC 56472 / CBS 6340 / NRRL Y-8284)</name>
    <name type="common">Yeast</name>
    <name type="synonym">Kluyveromyces thermotolerans</name>
    <dbReference type="NCBI Taxonomy" id="559295"/>
    <lineage>
        <taxon>Eukaryota</taxon>
        <taxon>Fungi</taxon>
        <taxon>Dikarya</taxon>
        <taxon>Ascomycota</taxon>
        <taxon>Saccharomycotina</taxon>
        <taxon>Saccharomycetes</taxon>
        <taxon>Saccharomycetales</taxon>
        <taxon>Saccharomycetaceae</taxon>
        <taxon>Lachancea</taxon>
    </lineage>
</organism>
<dbReference type="GeneID" id="8293375"/>
<gene>
    <name evidence="2" type="ordered locus">KLTH0G01738g</name>
</gene>
<dbReference type="RefSeq" id="XP_002555117.1">
    <property type="nucleotide sequence ID" value="XM_002555071.1"/>
</dbReference>
<dbReference type="InParanoid" id="C5DLL9"/>
<dbReference type="KEGG" id="lth:KLTH0G01738g"/>
<feature type="region of interest" description="Disordered" evidence="1">
    <location>
        <begin position="839"/>
        <end position="890"/>
    </location>
</feature>
<dbReference type="EMBL" id="CU928171">
    <property type="protein sequence ID" value="CAR24680.1"/>
    <property type="molecule type" value="Genomic_DNA"/>
</dbReference>
<dbReference type="Proteomes" id="UP000002036">
    <property type="component" value="Chromosome G"/>
</dbReference>
<feature type="region of interest" description="Disordered" evidence="1">
    <location>
        <begin position="483"/>
        <end position="502"/>
    </location>
</feature>
<feature type="compositionally biased region" description="Polar residues" evidence="1">
    <location>
        <begin position="515"/>
        <end position="529"/>
    </location>
</feature>
<feature type="compositionally biased region" description="Polar residues" evidence="1">
    <location>
        <begin position="658"/>
        <end position="678"/>
    </location>
</feature>
<evidence type="ECO:0000313" key="3">
    <source>
        <dbReference type="Proteomes" id="UP000002036"/>
    </source>
</evidence>
<feature type="region of interest" description="Disordered" evidence="1">
    <location>
        <begin position="649"/>
        <end position="724"/>
    </location>
</feature>
<protein>
    <submittedName>
        <fullName evidence="2">KLTH0G01738p</fullName>
    </submittedName>
</protein>
<dbReference type="HOGENOM" id="CLU_007020_0_0_1"/>
<feature type="region of interest" description="Disordered" evidence="1">
    <location>
        <begin position="508"/>
        <end position="564"/>
    </location>
</feature>
<feature type="compositionally biased region" description="Acidic residues" evidence="1">
    <location>
        <begin position="539"/>
        <end position="549"/>
    </location>
</feature>